<dbReference type="GeneID" id="90160367"/>
<evidence type="ECO:0000256" key="1">
    <source>
        <dbReference type="ARBA" id="ARBA00022475"/>
    </source>
</evidence>
<feature type="transmembrane region" description="Helical" evidence="5">
    <location>
        <begin position="18"/>
        <end position="37"/>
    </location>
</feature>
<feature type="transmembrane region" description="Helical" evidence="5">
    <location>
        <begin position="167"/>
        <end position="193"/>
    </location>
</feature>
<evidence type="ECO:0000256" key="5">
    <source>
        <dbReference type="HAMAP-Rule" id="MF_01600"/>
    </source>
</evidence>
<keyword evidence="4 5" id="KW-0472">Membrane</keyword>
<dbReference type="NCBIfam" id="NF000825">
    <property type="entry name" value="PRK00068.1"/>
    <property type="match status" value="1"/>
</dbReference>
<dbReference type="NCBIfam" id="NF009097">
    <property type="entry name" value="PRK12438.1"/>
    <property type="match status" value="1"/>
</dbReference>
<comment type="caution">
    <text evidence="7">The sequence shown here is derived from an EMBL/GenBank/DDBJ whole genome shotgun (WGS) entry which is preliminary data.</text>
</comment>
<dbReference type="Proteomes" id="UP000563898">
    <property type="component" value="Unassembled WGS sequence"/>
</dbReference>
<dbReference type="AlphaFoldDB" id="A0A846WQW3"/>
<keyword evidence="1 5" id="KW-1003">Cell membrane</keyword>
<evidence type="ECO:0000256" key="4">
    <source>
        <dbReference type="ARBA" id="ARBA00023136"/>
    </source>
</evidence>
<evidence type="ECO:0000313" key="7">
    <source>
        <dbReference type="EMBL" id="NKY04004.1"/>
    </source>
</evidence>
<evidence type="ECO:0000256" key="2">
    <source>
        <dbReference type="ARBA" id="ARBA00022692"/>
    </source>
</evidence>
<keyword evidence="2 5" id="KW-0812">Transmembrane</keyword>
<dbReference type="HAMAP" id="MF_01600">
    <property type="entry name" value="UPF0182"/>
    <property type="match status" value="1"/>
</dbReference>
<gene>
    <name evidence="7" type="ORF">HGA05_20755</name>
</gene>
<evidence type="ECO:0000256" key="6">
    <source>
        <dbReference type="SAM" id="MobiDB-lite"/>
    </source>
</evidence>
<dbReference type="EMBL" id="JAAXPC010000014">
    <property type="protein sequence ID" value="NKY04004.1"/>
    <property type="molecule type" value="Genomic_DNA"/>
</dbReference>
<evidence type="ECO:0000313" key="8">
    <source>
        <dbReference type="Proteomes" id="UP000563898"/>
    </source>
</evidence>
<feature type="region of interest" description="Disordered" evidence="6">
    <location>
        <begin position="913"/>
        <end position="963"/>
    </location>
</feature>
<dbReference type="RefSeq" id="WP_006372913.1">
    <property type="nucleotide sequence ID" value="NZ_JAAXPC010000014.1"/>
</dbReference>
<keyword evidence="3 5" id="KW-1133">Transmembrane helix</keyword>
<feature type="transmembrane region" description="Helical" evidence="5">
    <location>
        <begin position="112"/>
        <end position="131"/>
    </location>
</feature>
<feature type="transmembrane region" description="Helical" evidence="5">
    <location>
        <begin position="287"/>
        <end position="306"/>
    </location>
</feature>
<feature type="transmembrane region" description="Helical" evidence="5">
    <location>
        <begin position="213"/>
        <end position="230"/>
    </location>
</feature>
<organism evidence="7 8">
    <name type="scientific">Gordonia polyisoprenivorans</name>
    <dbReference type="NCBI Taxonomy" id="84595"/>
    <lineage>
        <taxon>Bacteria</taxon>
        <taxon>Bacillati</taxon>
        <taxon>Actinomycetota</taxon>
        <taxon>Actinomycetes</taxon>
        <taxon>Mycobacteriales</taxon>
        <taxon>Gordoniaceae</taxon>
        <taxon>Gordonia</taxon>
    </lineage>
</organism>
<reference evidence="7 8" key="1">
    <citation type="submission" date="2020-04" db="EMBL/GenBank/DDBJ databases">
        <title>MicrobeNet Type strains.</title>
        <authorList>
            <person name="Nicholson A.C."/>
        </authorList>
    </citation>
    <scope>NUCLEOTIDE SEQUENCE [LARGE SCALE GENOMIC DNA]</scope>
    <source>
        <strain evidence="7 8">ATCC BAA-14</strain>
    </source>
</reference>
<accession>A0A846WQW3</accession>
<feature type="compositionally biased region" description="Low complexity" evidence="6">
    <location>
        <begin position="942"/>
        <end position="958"/>
    </location>
</feature>
<dbReference type="GO" id="GO:0005886">
    <property type="term" value="C:plasma membrane"/>
    <property type="evidence" value="ECO:0007669"/>
    <property type="project" value="UniProtKB-SubCell"/>
</dbReference>
<comment type="similarity">
    <text evidence="5">Belongs to the UPF0182 family.</text>
</comment>
<name>A0A846WQW3_9ACTN</name>
<dbReference type="InterPro" id="IPR005372">
    <property type="entry name" value="UPF0182"/>
</dbReference>
<feature type="transmembrane region" description="Helical" evidence="5">
    <location>
        <begin position="57"/>
        <end position="85"/>
    </location>
</feature>
<evidence type="ECO:0000256" key="3">
    <source>
        <dbReference type="ARBA" id="ARBA00022989"/>
    </source>
</evidence>
<comment type="subcellular location">
    <subcellularLocation>
        <location evidence="5">Cell membrane</location>
        <topology evidence="5">Multi-pass membrane protein</topology>
    </subcellularLocation>
</comment>
<dbReference type="PANTHER" id="PTHR39344:SF1">
    <property type="entry name" value="UPF0182 PROTEIN SLL1060"/>
    <property type="match status" value="1"/>
</dbReference>
<dbReference type="GO" id="GO:0005576">
    <property type="term" value="C:extracellular region"/>
    <property type="evidence" value="ECO:0007669"/>
    <property type="project" value="TreeGrafter"/>
</dbReference>
<dbReference type="PANTHER" id="PTHR39344">
    <property type="entry name" value="UPF0182 PROTEIN SLL1060"/>
    <property type="match status" value="1"/>
</dbReference>
<feature type="transmembrane region" description="Helical" evidence="5">
    <location>
        <begin position="261"/>
        <end position="280"/>
    </location>
</feature>
<dbReference type="Pfam" id="PF03699">
    <property type="entry name" value="UPF0182"/>
    <property type="match status" value="1"/>
</dbReference>
<protein>
    <recommendedName>
        <fullName evidence="5">UPF0182 protein HGA05_20755</fullName>
    </recommendedName>
</protein>
<sequence>MGVRGPAGLPTLSRRSKIIIGIAVALLIILLIGPRIVGLVTDWLWFSDLGYSEVFSTILWTRILLFVITAVIVGGIVFAAIAFAYRSRPVFVPASGPGDPLARYRAAVMGRIRWFAIIPPVLIGVLSGLVAQGSWATVQTFLHSTDFGVTDPQFGIDISFYAFKLPFITFVLNFLFVIVVIAFVASLITHYVFGGIRLGGGSGSLTGSARIQLAALAGIFLLLKATAYWFDRYSLLSSDRKQEIFSGASYTDINAVLPSKLILMAIAIICALAFFAGVVLKDLRIPAIATVLMLLAALVMGVGWPLTMEQFSVKPNAAQKEAEYISRNIAATTQAYGIVAGKNVDYQNDWGATAPSAEAVNADEATLSNIRILDPNVIAPTFNQRQFLKNFYGFPSQLAIDRYKVDGQERDFIVAVRELDPTKYGDQQQNWLNKHTVYTHGNGFVAAPANQVDEASGDATSGSDRGGLPVFYVSDLQTIRDPNYAATAPIKVSQPRIYFGELISNVSPDYAIVGTSGGAREYDEDNKTYTYTADSGVSLSNWFVRAMYAVKYTERNFLLSDAINSNSRILYNRDPRDRVKQVAPWLTVDSKAYPAVMADGSIKWIVDGYTTLDNYPYSQQTSLQDATTDAQELINNQAQRSQANTQVSYVRNSVKATVDAYTGKVTLYQFDKNDPVLKTWMKVFPGTVQPRSEFDKNTSLASHVRYPEDLFKIQRELLAKYHVTDPTAFFQNNNFWSVPPDPSNEDNANRQLNQPPYYFTARNPRGGTGSDSQFQLTTVFTGFRERNLASYMTVSSDPGSYGQITMKVLPTDRQSGVGPQQAQDNMNNYGAVLGDRKQLEGTTKVTYGNLLTLPVGGGGILYVQPLYTQTNNGGGIPKLHRVLMYYNAAAGNPKVGYAATVAEALAQVGISPEDATAPLNGEPSGNQAGADQPTVPTPQPNQPSTGNGQTGQSGNNQQRDAAVAAIGDALNKLRQAQSSGDFTAYGQALDQLNKAVAQYESLGGGN</sequence>
<proteinExistence type="inferred from homology"/>